<evidence type="ECO:0000259" key="4">
    <source>
        <dbReference type="Pfam" id="PF08241"/>
    </source>
</evidence>
<organism evidence="5 6">
    <name type="scientific">Candidatus Eubacterium faecipullorum</name>
    <dbReference type="NCBI Taxonomy" id="2838571"/>
    <lineage>
        <taxon>Bacteria</taxon>
        <taxon>Bacillati</taxon>
        <taxon>Bacillota</taxon>
        <taxon>Clostridia</taxon>
        <taxon>Eubacteriales</taxon>
        <taxon>Eubacteriaceae</taxon>
        <taxon>Eubacterium</taxon>
    </lineage>
</organism>
<gene>
    <name evidence="5" type="ORF">IAA48_07820</name>
</gene>
<sequence>MKNKNIDSGKAFDWGRAAADYAKYRDIYPPAFYGRILEFGCCTKGQKVLDIGTGTGVLPRNLYKYGAHFTAADLSENQIKYAKELSRGMEIQYIVSSAEDLDLPNDSFDVVTACQCFMYFDKDRLFQKIYRLLKNGGHFLILHMNWLPNEDEIAAKSEELILKYNPLWSGCGYKREKVMCPHGAERYFKPAVLYGADIPVPFTTESWNGRIKACRGIDASLSLYTISAFEKEHLKTLGSYPPEFEILHYMTMIDLIKK</sequence>
<dbReference type="Proteomes" id="UP000824205">
    <property type="component" value="Unassembled WGS sequence"/>
</dbReference>
<comment type="similarity">
    <text evidence="1">Belongs to the methyltransferase superfamily.</text>
</comment>
<evidence type="ECO:0000256" key="2">
    <source>
        <dbReference type="ARBA" id="ARBA00022603"/>
    </source>
</evidence>
<protein>
    <submittedName>
        <fullName evidence="5">Class I SAM-dependent methyltransferase</fullName>
    </submittedName>
</protein>
<dbReference type="Gene3D" id="3.40.50.150">
    <property type="entry name" value="Vaccinia Virus protein VP39"/>
    <property type="match status" value="1"/>
</dbReference>
<dbReference type="InterPro" id="IPR029063">
    <property type="entry name" value="SAM-dependent_MTases_sf"/>
</dbReference>
<dbReference type="PANTHER" id="PTHR44942:SF4">
    <property type="entry name" value="METHYLTRANSFERASE TYPE 11 DOMAIN-CONTAINING PROTEIN"/>
    <property type="match status" value="1"/>
</dbReference>
<name>A0A9D1UH48_9FIRM</name>
<reference evidence="5" key="1">
    <citation type="journal article" date="2021" name="PeerJ">
        <title>Extensive microbial diversity within the chicken gut microbiome revealed by metagenomics and culture.</title>
        <authorList>
            <person name="Gilroy R."/>
            <person name="Ravi A."/>
            <person name="Getino M."/>
            <person name="Pursley I."/>
            <person name="Horton D.L."/>
            <person name="Alikhan N.F."/>
            <person name="Baker D."/>
            <person name="Gharbi K."/>
            <person name="Hall N."/>
            <person name="Watson M."/>
            <person name="Adriaenssens E.M."/>
            <person name="Foster-Nyarko E."/>
            <person name="Jarju S."/>
            <person name="Secka A."/>
            <person name="Antonio M."/>
            <person name="Oren A."/>
            <person name="Chaudhuri R.R."/>
            <person name="La Ragione R."/>
            <person name="Hildebrand F."/>
            <person name="Pallen M.J."/>
        </authorList>
    </citation>
    <scope>NUCLEOTIDE SEQUENCE</scope>
    <source>
        <strain evidence="5">421</strain>
    </source>
</reference>
<evidence type="ECO:0000256" key="1">
    <source>
        <dbReference type="ARBA" id="ARBA00008361"/>
    </source>
</evidence>
<dbReference type="AlphaFoldDB" id="A0A9D1UH48"/>
<dbReference type="CDD" id="cd02440">
    <property type="entry name" value="AdoMet_MTases"/>
    <property type="match status" value="1"/>
</dbReference>
<dbReference type="InterPro" id="IPR051052">
    <property type="entry name" value="Diverse_substrate_MTase"/>
</dbReference>
<evidence type="ECO:0000256" key="3">
    <source>
        <dbReference type="ARBA" id="ARBA00022679"/>
    </source>
</evidence>
<feature type="domain" description="Methyltransferase type 11" evidence="4">
    <location>
        <begin position="49"/>
        <end position="141"/>
    </location>
</feature>
<dbReference type="PANTHER" id="PTHR44942">
    <property type="entry name" value="METHYLTRANSF_11 DOMAIN-CONTAINING PROTEIN"/>
    <property type="match status" value="1"/>
</dbReference>
<dbReference type="GO" id="GO:0032259">
    <property type="term" value="P:methylation"/>
    <property type="evidence" value="ECO:0007669"/>
    <property type="project" value="UniProtKB-KW"/>
</dbReference>
<reference evidence="5" key="2">
    <citation type="submission" date="2021-04" db="EMBL/GenBank/DDBJ databases">
        <authorList>
            <person name="Gilroy R."/>
        </authorList>
    </citation>
    <scope>NUCLEOTIDE SEQUENCE</scope>
    <source>
        <strain evidence="5">421</strain>
    </source>
</reference>
<dbReference type="GO" id="GO:0008757">
    <property type="term" value="F:S-adenosylmethionine-dependent methyltransferase activity"/>
    <property type="evidence" value="ECO:0007669"/>
    <property type="project" value="InterPro"/>
</dbReference>
<dbReference type="InterPro" id="IPR013216">
    <property type="entry name" value="Methyltransf_11"/>
</dbReference>
<dbReference type="EMBL" id="DXGE01000034">
    <property type="protein sequence ID" value="HIW86386.1"/>
    <property type="molecule type" value="Genomic_DNA"/>
</dbReference>
<comment type="caution">
    <text evidence="5">The sequence shown here is derived from an EMBL/GenBank/DDBJ whole genome shotgun (WGS) entry which is preliminary data.</text>
</comment>
<proteinExistence type="inferred from homology"/>
<keyword evidence="2 5" id="KW-0489">Methyltransferase</keyword>
<evidence type="ECO:0000313" key="6">
    <source>
        <dbReference type="Proteomes" id="UP000824205"/>
    </source>
</evidence>
<evidence type="ECO:0000313" key="5">
    <source>
        <dbReference type="EMBL" id="HIW86386.1"/>
    </source>
</evidence>
<keyword evidence="3" id="KW-0808">Transferase</keyword>
<dbReference type="Pfam" id="PF08241">
    <property type="entry name" value="Methyltransf_11"/>
    <property type="match status" value="1"/>
</dbReference>
<dbReference type="SUPFAM" id="SSF53335">
    <property type="entry name" value="S-adenosyl-L-methionine-dependent methyltransferases"/>
    <property type="match status" value="1"/>
</dbReference>
<accession>A0A9D1UH48</accession>